<feature type="domain" description="Hedgehog/Intein (Hint)" evidence="2">
    <location>
        <begin position="76"/>
        <end position="228"/>
    </location>
</feature>
<feature type="compositionally biased region" description="Low complexity" evidence="1">
    <location>
        <begin position="7"/>
        <end position="18"/>
    </location>
</feature>
<feature type="region of interest" description="Disordered" evidence="1">
    <location>
        <begin position="1"/>
        <end position="24"/>
    </location>
</feature>
<evidence type="ECO:0000313" key="4">
    <source>
        <dbReference type="Proteomes" id="UP000477083"/>
    </source>
</evidence>
<name>A0A6L8VEZ8_9RHOB</name>
<dbReference type="RefSeq" id="WP_161345027.1">
    <property type="nucleotide sequence ID" value="NZ_BMGW01000004.1"/>
</dbReference>
<reference evidence="3 4" key="1">
    <citation type="submission" date="2020-01" db="EMBL/GenBank/DDBJ databases">
        <title>Frigidibacter albus SP32T (=CGMCC 1.13995T).</title>
        <authorList>
            <person name="Liao X."/>
        </authorList>
    </citation>
    <scope>NUCLEOTIDE SEQUENCE [LARGE SCALE GENOMIC DNA]</scope>
    <source>
        <strain evidence="3 4">SP32</strain>
    </source>
</reference>
<gene>
    <name evidence="3" type="ORF">GS660_07425</name>
</gene>
<dbReference type="Pfam" id="PF13403">
    <property type="entry name" value="Hint_2"/>
    <property type="match status" value="1"/>
</dbReference>
<evidence type="ECO:0000313" key="3">
    <source>
        <dbReference type="EMBL" id="MZQ88927.1"/>
    </source>
</evidence>
<sequence length="279" mass="29686">MSYPNRAAAGLATPGAEAMSKAHPDWATRAERRPLRAMPLARRYEASFLRTCGEIGTLSRLAPAMPLFEQAFSAVARGTLIATPQGPVAVEDLLPGTLVTTAEGEPEPLLWSGSITLYPAANSDTGSSAPVPAAEPARLTRIMADSFGMARPITDVVLGPHARVLRRDARLRPVVGGTEAYVPVRALQDGDSVIEVAPSTPVTVHHLVLGRQATLSASGIEIESFHPGMGFAQMMDPQLLSLFLSLFPHLRERGMALDGFGAPSYPRLTKFEAEDLLAG</sequence>
<accession>A0A6L8VEZ8</accession>
<evidence type="ECO:0000259" key="2">
    <source>
        <dbReference type="Pfam" id="PF13403"/>
    </source>
</evidence>
<keyword evidence="4" id="KW-1185">Reference proteome</keyword>
<proteinExistence type="predicted"/>
<dbReference type="Proteomes" id="UP000477083">
    <property type="component" value="Unassembled WGS sequence"/>
</dbReference>
<protein>
    <recommendedName>
        <fullName evidence="2">Hedgehog/Intein (Hint) domain-containing protein</fullName>
    </recommendedName>
</protein>
<dbReference type="InterPro" id="IPR028992">
    <property type="entry name" value="Hedgehog/Intein_dom"/>
</dbReference>
<dbReference type="AlphaFoldDB" id="A0A6L8VEZ8"/>
<comment type="caution">
    <text evidence="3">The sequence shown here is derived from an EMBL/GenBank/DDBJ whole genome shotgun (WGS) entry which is preliminary data.</text>
</comment>
<organism evidence="3 4">
    <name type="scientific">Frigidibacter albus</name>
    <dbReference type="NCBI Taxonomy" id="1465486"/>
    <lineage>
        <taxon>Bacteria</taxon>
        <taxon>Pseudomonadati</taxon>
        <taxon>Pseudomonadota</taxon>
        <taxon>Alphaproteobacteria</taxon>
        <taxon>Rhodobacterales</taxon>
        <taxon>Paracoccaceae</taxon>
        <taxon>Frigidibacter</taxon>
    </lineage>
</organism>
<evidence type="ECO:0000256" key="1">
    <source>
        <dbReference type="SAM" id="MobiDB-lite"/>
    </source>
</evidence>
<dbReference type="EMBL" id="WWNR01000004">
    <property type="protein sequence ID" value="MZQ88927.1"/>
    <property type="molecule type" value="Genomic_DNA"/>
</dbReference>
<dbReference type="OrthoDB" id="6305173at2"/>